<dbReference type="EMBL" id="JACGCI010000123">
    <property type="protein sequence ID" value="KAF6744351.1"/>
    <property type="molecule type" value="Genomic_DNA"/>
</dbReference>
<reference evidence="2 3" key="1">
    <citation type="submission" date="2020-07" db="EMBL/GenBank/DDBJ databases">
        <title>Comparative genomics of pyrophilous fungi reveals a link between fire events and developmental genes.</title>
        <authorList>
            <consortium name="DOE Joint Genome Institute"/>
            <person name="Steindorff A.S."/>
            <person name="Carver A."/>
            <person name="Calhoun S."/>
            <person name="Stillman K."/>
            <person name="Liu H."/>
            <person name="Lipzen A."/>
            <person name="Pangilinan J."/>
            <person name="Labutti K."/>
            <person name="Bruns T.D."/>
            <person name="Grigoriev I.V."/>
        </authorList>
    </citation>
    <scope>NUCLEOTIDE SEQUENCE [LARGE SCALE GENOMIC DNA]</scope>
    <source>
        <strain evidence="2 3">CBS 144469</strain>
    </source>
</reference>
<dbReference type="Proteomes" id="UP000521943">
    <property type="component" value="Unassembled WGS sequence"/>
</dbReference>
<comment type="caution">
    <text evidence="2">The sequence shown here is derived from an EMBL/GenBank/DDBJ whole genome shotgun (WGS) entry which is preliminary data.</text>
</comment>
<feature type="region of interest" description="Disordered" evidence="1">
    <location>
        <begin position="403"/>
        <end position="458"/>
    </location>
</feature>
<evidence type="ECO:0000313" key="3">
    <source>
        <dbReference type="Proteomes" id="UP000521943"/>
    </source>
</evidence>
<dbReference type="AlphaFoldDB" id="A0A8H6LX29"/>
<protein>
    <submittedName>
        <fullName evidence="2">Uncharacterized protein</fullName>
    </submittedName>
</protein>
<feature type="compositionally biased region" description="Basic residues" evidence="1">
    <location>
        <begin position="447"/>
        <end position="458"/>
    </location>
</feature>
<proteinExistence type="predicted"/>
<feature type="region of interest" description="Disordered" evidence="1">
    <location>
        <begin position="299"/>
        <end position="387"/>
    </location>
</feature>
<accession>A0A8H6LX29</accession>
<sequence>MAATYNDFKKLTQMRFSAKEVTLTDVVASIKRGSKRYTLKRSTQYTSTFQLWDTVRDEVVVCTHAFVILYATPLDTGNYCPDGAAPPMEFKGQMRKTEPSLAAQVSLTFDTRVEPSLHEDLSVLEEWGKTKGGFNTESKSRNPWNSPLAVATQNRFTISSSLFQKRTGFNVTDDKYVVDYDVHPWIAQACVPHNPAWIPNPSLARFLHRKPNDVLVDILGSSNPKLVPGDMVVATFKITFSAAGSYWQMAFMPIQVIRMGQISPQVLGSAKDPEDRVRLDLPRVGERLKVFKAGGDVSREVSPEINERGGLDHGDELEEDGELTVSGSDPEEEEEPDREPALNLGRSLPREDSQVERKSSSWASITPPGGSPLTPAPESPIVSDHEVVGEPPLEYVRLTVRAKSAAKAEPVAGSQHNRDGAKASASAEITKTGGGKGTKRSAPGATRKGRAVRSKTKE</sequence>
<organism evidence="2 3">
    <name type="scientific">Ephemerocybe angulata</name>
    <dbReference type="NCBI Taxonomy" id="980116"/>
    <lineage>
        <taxon>Eukaryota</taxon>
        <taxon>Fungi</taxon>
        <taxon>Dikarya</taxon>
        <taxon>Basidiomycota</taxon>
        <taxon>Agaricomycotina</taxon>
        <taxon>Agaricomycetes</taxon>
        <taxon>Agaricomycetidae</taxon>
        <taxon>Agaricales</taxon>
        <taxon>Agaricineae</taxon>
        <taxon>Psathyrellaceae</taxon>
        <taxon>Ephemerocybe</taxon>
    </lineage>
</organism>
<feature type="compositionally biased region" description="Basic and acidic residues" evidence="1">
    <location>
        <begin position="348"/>
        <end position="359"/>
    </location>
</feature>
<dbReference type="OrthoDB" id="3034725at2759"/>
<name>A0A8H6LX29_9AGAR</name>
<keyword evidence="3" id="KW-1185">Reference proteome</keyword>
<evidence type="ECO:0000256" key="1">
    <source>
        <dbReference type="SAM" id="MobiDB-lite"/>
    </source>
</evidence>
<evidence type="ECO:0000313" key="2">
    <source>
        <dbReference type="EMBL" id="KAF6744351.1"/>
    </source>
</evidence>
<feature type="compositionally biased region" description="Basic and acidic residues" evidence="1">
    <location>
        <begin position="299"/>
        <end position="314"/>
    </location>
</feature>
<gene>
    <name evidence="2" type="ORF">DFP72DRAFT_1078729</name>
</gene>